<evidence type="ECO:0000256" key="3">
    <source>
        <dbReference type="ARBA" id="ARBA00022729"/>
    </source>
</evidence>
<dbReference type="Pfam" id="PF13407">
    <property type="entry name" value="Peripla_BP_4"/>
    <property type="match status" value="1"/>
</dbReference>
<keyword evidence="7" id="KW-1185">Reference proteome</keyword>
<dbReference type="PANTHER" id="PTHR46847:SF1">
    <property type="entry name" value="D-ALLOSE-BINDING PERIPLASMIC PROTEIN-RELATED"/>
    <property type="match status" value="1"/>
</dbReference>
<dbReference type="InterPro" id="IPR025997">
    <property type="entry name" value="SBP_2_dom"/>
</dbReference>
<dbReference type="InterPro" id="IPR028082">
    <property type="entry name" value="Peripla_BP_I"/>
</dbReference>
<evidence type="ECO:0000259" key="5">
    <source>
        <dbReference type="Pfam" id="PF13407"/>
    </source>
</evidence>
<feature type="chain" id="PRO_5036689828" evidence="4">
    <location>
        <begin position="22"/>
        <end position="314"/>
    </location>
</feature>
<protein>
    <submittedName>
        <fullName evidence="6">Rhizopine-binding protein</fullName>
    </submittedName>
</protein>
<keyword evidence="3 4" id="KW-0732">Signal</keyword>
<evidence type="ECO:0000313" key="7">
    <source>
        <dbReference type="Proteomes" id="UP000598196"/>
    </source>
</evidence>
<dbReference type="OrthoDB" id="9773673at2"/>
<comment type="similarity">
    <text evidence="2">Belongs to the bacterial solute-binding protein 2 family.</text>
</comment>
<evidence type="ECO:0000256" key="2">
    <source>
        <dbReference type="ARBA" id="ARBA00007639"/>
    </source>
</evidence>
<name>A0A917YH71_9RHOB</name>
<evidence type="ECO:0000313" key="6">
    <source>
        <dbReference type="EMBL" id="GGO24479.1"/>
    </source>
</evidence>
<proteinExistence type="inferred from homology"/>
<gene>
    <name evidence="6" type="ORF">GCM10010991_02960</name>
</gene>
<dbReference type="GO" id="GO:0030313">
    <property type="term" value="C:cell envelope"/>
    <property type="evidence" value="ECO:0007669"/>
    <property type="project" value="UniProtKB-SubCell"/>
</dbReference>
<dbReference type="PANTHER" id="PTHR46847">
    <property type="entry name" value="D-ALLOSE-BINDING PERIPLASMIC PROTEIN-RELATED"/>
    <property type="match status" value="1"/>
</dbReference>
<dbReference type="GO" id="GO:0030246">
    <property type="term" value="F:carbohydrate binding"/>
    <property type="evidence" value="ECO:0007669"/>
    <property type="project" value="UniProtKB-ARBA"/>
</dbReference>
<evidence type="ECO:0000256" key="4">
    <source>
        <dbReference type="SAM" id="SignalP"/>
    </source>
</evidence>
<sequence length="314" mass="32963">MRKVLIASTMAAALMGTAASAENIGVSMALFDDNFLTVLRNGMSDYAGTLDGVTLQIEDAQNDVGKQLNQIQNFVASGVDAIIVNPVDTDATVAMSEAASAAGIPLVYVNREPVNVDTLPEKQAFVASNELESGTLETQEVCRLLKEQGKTEAKAVVLMGELSNQAARMRTQDIKDVIATPECSFITIVEEQTANWSRTQGTDLMTNWLSAGVEFDAVIANNDEMAIGAIQALKAAGRAMDTVVVGGVDATADALAAMAAGDLDVTVFQNAAGQGQGAVDAALKLARGEAVEKKVYVPFELVTPANLADYQAKN</sequence>
<comment type="subcellular location">
    <subcellularLocation>
        <location evidence="1">Cell envelope</location>
    </subcellularLocation>
</comment>
<dbReference type="Proteomes" id="UP000598196">
    <property type="component" value="Unassembled WGS sequence"/>
</dbReference>
<dbReference type="RefSeq" id="WP_146285903.1">
    <property type="nucleotide sequence ID" value="NZ_BMLP01000001.1"/>
</dbReference>
<dbReference type="CDD" id="cd06301">
    <property type="entry name" value="PBP1_rhizopine_binding-like"/>
    <property type="match status" value="1"/>
</dbReference>
<accession>A0A917YH71</accession>
<dbReference type="EMBL" id="BMLP01000001">
    <property type="protein sequence ID" value="GGO24479.1"/>
    <property type="molecule type" value="Genomic_DNA"/>
</dbReference>
<dbReference type="Gene3D" id="3.40.50.2300">
    <property type="match status" value="2"/>
</dbReference>
<evidence type="ECO:0000256" key="1">
    <source>
        <dbReference type="ARBA" id="ARBA00004196"/>
    </source>
</evidence>
<feature type="domain" description="Periplasmic binding protein" evidence="5">
    <location>
        <begin position="24"/>
        <end position="289"/>
    </location>
</feature>
<organism evidence="6 7">
    <name type="scientific">Gemmobacter aquaticus</name>
    <dbReference type="NCBI Taxonomy" id="490185"/>
    <lineage>
        <taxon>Bacteria</taxon>
        <taxon>Pseudomonadati</taxon>
        <taxon>Pseudomonadota</taxon>
        <taxon>Alphaproteobacteria</taxon>
        <taxon>Rhodobacterales</taxon>
        <taxon>Paracoccaceae</taxon>
        <taxon>Gemmobacter</taxon>
    </lineage>
</organism>
<reference evidence="6 7" key="1">
    <citation type="journal article" date="2014" name="Int. J. Syst. Evol. Microbiol.">
        <title>Complete genome sequence of Corynebacterium casei LMG S-19264T (=DSM 44701T), isolated from a smear-ripened cheese.</title>
        <authorList>
            <consortium name="US DOE Joint Genome Institute (JGI-PGF)"/>
            <person name="Walter F."/>
            <person name="Albersmeier A."/>
            <person name="Kalinowski J."/>
            <person name="Ruckert C."/>
        </authorList>
    </citation>
    <scope>NUCLEOTIDE SEQUENCE [LARGE SCALE GENOMIC DNA]</scope>
    <source>
        <strain evidence="6 7">CGMCC 1.7029</strain>
    </source>
</reference>
<dbReference type="AlphaFoldDB" id="A0A917YH71"/>
<comment type="caution">
    <text evidence="6">The sequence shown here is derived from an EMBL/GenBank/DDBJ whole genome shotgun (WGS) entry which is preliminary data.</text>
</comment>
<dbReference type="SUPFAM" id="SSF53822">
    <property type="entry name" value="Periplasmic binding protein-like I"/>
    <property type="match status" value="1"/>
</dbReference>
<feature type="signal peptide" evidence="4">
    <location>
        <begin position="1"/>
        <end position="21"/>
    </location>
</feature>